<sequence>MIIHGSVNNESHASNSTPALRSLHRRSAMEEGNEDFVGSLLRDSPETTSPPISTNLDDSQVPLDVVPINSWMGPPADVPLYSNPIALHPEPSKDKSLKEQLERVKGGFSYNVCAHWSLSNSTLASEDSTMTQAEVDKLRVGFPKALHQEVFCDRDVLIKAVNFKVVTSRKDPLVRISKRKGKSACESSSETLSVAPPPKKSKKAPKISAPVVDLPPVEVSTKIFEPLLPYLPDPVTIILSDRVVFEEAPVSEPSLPFFTPEGSSTYNGPLFEVPYSLPSGLTVTEGTVSRKDAPTAFLLLKNCMLKRDMKGVLQYSTQEDLHDSFSHFQLKAIECAYGLSLKWREHEESRARLESDKTSLEKRWLRS</sequence>
<comment type="caution">
    <text evidence="2">The sequence shown here is derived from an EMBL/GenBank/DDBJ whole genome shotgun (WGS) entry which is preliminary data.</text>
</comment>
<dbReference type="AlphaFoldDB" id="A0AAV3PLQ4"/>
<feature type="compositionally biased region" description="Polar residues" evidence="1">
    <location>
        <begin position="46"/>
        <end position="58"/>
    </location>
</feature>
<protein>
    <submittedName>
        <fullName evidence="2">Uncharacterized protein</fullName>
    </submittedName>
</protein>
<feature type="compositionally biased region" description="Polar residues" evidence="1">
    <location>
        <begin position="1"/>
        <end position="19"/>
    </location>
</feature>
<reference evidence="2 3" key="1">
    <citation type="submission" date="2024-01" db="EMBL/GenBank/DDBJ databases">
        <title>The complete chloroplast genome sequence of Lithospermum erythrorhizon: insights into the phylogenetic relationship among Boraginaceae species and the maternal lineages of purple gromwells.</title>
        <authorList>
            <person name="Okada T."/>
            <person name="Watanabe K."/>
        </authorList>
    </citation>
    <scope>NUCLEOTIDE SEQUENCE [LARGE SCALE GENOMIC DNA]</scope>
</reference>
<gene>
    <name evidence="2" type="ORF">LIER_10688</name>
</gene>
<feature type="region of interest" description="Disordered" evidence="1">
    <location>
        <begin position="1"/>
        <end position="21"/>
    </location>
</feature>
<evidence type="ECO:0000313" key="2">
    <source>
        <dbReference type="EMBL" id="GAA0152131.1"/>
    </source>
</evidence>
<dbReference type="Proteomes" id="UP001454036">
    <property type="component" value="Unassembled WGS sequence"/>
</dbReference>
<evidence type="ECO:0000313" key="3">
    <source>
        <dbReference type="Proteomes" id="UP001454036"/>
    </source>
</evidence>
<feature type="region of interest" description="Disordered" evidence="1">
    <location>
        <begin position="186"/>
        <end position="207"/>
    </location>
</feature>
<proteinExistence type="predicted"/>
<evidence type="ECO:0000256" key="1">
    <source>
        <dbReference type="SAM" id="MobiDB-lite"/>
    </source>
</evidence>
<keyword evidence="3" id="KW-1185">Reference proteome</keyword>
<feature type="region of interest" description="Disordered" evidence="1">
    <location>
        <begin position="39"/>
        <end position="59"/>
    </location>
</feature>
<name>A0AAV3PLQ4_LITER</name>
<accession>A0AAV3PLQ4</accession>
<organism evidence="2 3">
    <name type="scientific">Lithospermum erythrorhizon</name>
    <name type="common">Purple gromwell</name>
    <name type="synonym">Lithospermum officinale var. erythrorhizon</name>
    <dbReference type="NCBI Taxonomy" id="34254"/>
    <lineage>
        <taxon>Eukaryota</taxon>
        <taxon>Viridiplantae</taxon>
        <taxon>Streptophyta</taxon>
        <taxon>Embryophyta</taxon>
        <taxon>Tracheophyta</taxon>
        <taxon>Spermatophyta</taxon>
        <taxon>Magnoliopsida</taxon>
        <taxon>eudicotyledons</taxon>
        <taxon>Gunneridae</taxon>
        <taxon>Pentapetalae</taxon>
        <taxon>asterids</taxon>
        <taxon>lamiids</taxon>
        <taxon>Boraginales</taxon>
        <taxon>Boraginaceae</taxon>
        <taxon>Boraginoideae</taxon>
        <taxon>Lithospermeae</taxon>
        <taxon>Lithospermum</taxon>
    </lineage>
</organism>
<dbReference type="EMBL" id="BAABME010001920">
    <property type="protein sequence ID" value="GAA0152131.1"/>
    <property type="molecule type" value="Genomic_DNA"/>
</dbReference>